<feature type="signal peptide" evidence="1">
    <location>
        <begin position="1"/>
        <end position="23"/>
    </location>
</feature>
<dbReference type="EMBL" id="JBEDUW010000005">
    <property type="protein sequence ID" value="KAK9926368.1"/>
    <property type="molecule type" value="Genomic_DNA"/>
</dbReference>
<accession>A0AAW1WRV2</accession>
<organism evidence="2 3">
    <name type="scientific">Rubus argutus</name>
    <name type="common">Southern blackberry</name>
    <dbReference type="NCBI Taxonomy" id="59490"/>
    <lineage>
        <taxon>Eukaryota</taxon>
        <taxon>Viridiplantae</taxon>
        <taxon>Streptophyta</taxon>
        <taxon>Embryophyta</taxon>
        <taxon>Tracheophyta</taxon>
        <taxon>Spermatophyta</taxon>
        <taxon>Magnoliopsida</taxon>
        <taxon>eudicotyledons</taxon>
        <taxon>Gunneridae</taxon>
        <taxon>Pentapetalae</taxon>
        <taxon>rosids</taxon>
        <taxon>fabids</taxon>
        <taxon>Rosales</taxon>
        <taxon>Rosaceae</taxon>
        <taxon>Rosoideae</taxon>
        <taxon>Rosoideae incertae sedis</taxon>
        <taxon>Rubus</taxon>
    </lineage>
</organism>
<keyword evidence="1" id="KW-0732">Signal</keyword>
<comment type="caution">
    <text evidence="2">The sequence shown here is derived from an EMBL/GenBank/DDBJ whole genome shotgun (WGS) entry which is preliminary data.</text>
</comment>
<evidence type="ECO:0008006" key="4">
    <source>
        <dbReference type="Google" id="ProtNLM"/>
    </source>
</evidence>
<dbReference type="PANTHER" id="PTHR35630:SF1">
    <property type="entry name" value="LEGUMINOSIN GROUP486 SECRETED PEPTIDE"/>
    <property type="match status" value="1"/>
</dbReference>
<sequence length="155" mass="17537">MTGSGQYLMLIFVLARIISISSAADVSDEPSFNNGVTAAQAPNAPRPALPVITFINDITPLQSVEVTVSERFGISPTVLDTDVKVGADYEWRTPKNVNYSCFAFRPDYYKAIFQCYQPSLDSGRTRVYFLMNWKGIHHSWDKSKWSHVIDWTYSE</sequence>
<dbReference type="PANTHER" id="PTHR35630">
    <property type="entry name" value="LEGUMINOSIN GROUP486 SECRETED PEPTIDE"/>
    <property type="match status" value="1"/>
</dbReference>
<keyword evidence="3" id="KW-1185">Reference proteome</keyword>
<gene>
    <name evidence="2" type="ORF">M0R45_023602</name>
</gene>
<protein>
    <recommendedName>
        <fullName evidence="4">S-protein homolog</fullName>
    </recommendedName>
</protein>
<evidence type="ECO:0000256" key="1">
    <source>
        <dbReference type="SAM" id="SignalP"/>
    </source>
</evidence>
<dbReference type="AlphaFoldDB" id="A0AAW1WRV2"/>
<evidence type="ECO:0000313" key="3">
    <source>
        <dbReference type="Proteomes" id="UP001457282"/>
    </source>
</evidence>
<name>A0AAW1WRV2_RUBAR</name>
<feature type="chain" id="PRO_5043676997" description="S-protein homolog" evidence="1">
    <location>
        <begin position="24"/>
        <end position="155"/>
    </location>
</feature>
<proteinExistence type="predicted"/>
<dbReference type="Proteomes" id="UP001457282">
    <property type="component" value="Unassembled WGS sequence"/>
</dbReference>
<evidence type="ECO:0000313" key="2">
    <source>
        <dbReference type="EMBL" id="KAK9926368.1"/>
    </source>
</evidence>
<reference evidence="2 3" key="1">
    <citation type="journal article" date="2023" name="G3 (Bethesda)">
        <title>A chromosome-length genome assembly and annotation of blackberry (Rubus argutus, cv. 'Hillquist').</title>
        <authorList>
            <person name="Bruna T."/>
            <person name="Aryal R."/>
            <person name="Dudchenko O."/>
            <person name="Sargent D.J."/>
            <person name="Mead D."/>
            <person name="Buti M."/>
            <person name="Cavallini A."/>
            <person name="Hytonen T."/>
            <person name="Andres J."/>
            <person name="Pham M."/>
            <person name="Weisz D."/>
            <person name="Mascagni F."/>
            <person name="Usai G."/>
            <person name="Natali L."/>
            <person name="Bassil N."/>
            <person name="Fernandez G.E."/>
            <person name="Lomsadze A."/>
            <person name="Armour M."/>
            <person name="Olukolu B."/>
            <person name="Poorten T."/>
            <person name="Britton C."/>
            <person name="Davik J."/>
            <person name="Ashrafi H."/>
            <person name="Aiden E.L."/>
            <person name="Borodovsky M."/>
            <person name="Worthington M."/>
        </authorList>
    </citation>
    <scope>NUCLEOTIDE SEQUENCE [LARGE SCALE GENOMIC DNA]</scope>
    <source>
        <strain evidence="2">PI 553951</strain>
    </source>
</reference>